<dbReference type="SUPFAM" id="SSF143447">
    <property type="entry name" value="AMMECR1-like"/>
    <property type="match status" value="1"/>
</dbReference>
<evidence type="ECO:0000313" key="3">
    <source>
        <dbReference type="Proteomes" id="UP001157186"/>
    </source>
</evidence>
<sequence>MPVSCSIELEPAAVETLKELVVKVLQNAVVDQHFILPAAPVNQSLQQPAASFVTLYLNEQLRGCIGSLEASRPLWHDVCHNAYSSAFNDSRFPPLRAEEVNQLSFDIAVLSAPENMANQGEQQLSNELVPQRDGLILEQGEHKAVFLPSVWQKLSNPRDFINALKQKAGWSIDYWQPNIEISRFTTKVIHGEVHCQ</sequence>
<dbReference type="Gene3D" id="3.30.700.20">
    <property type="entry name" value="Hypothetical protein ph0010, domain 1"/>
    <property type="match status" value="1"/>
</dbReference>
<dbReference type="NCBIfam" id="TIGR04335">
    <property type="entry name" value="AmmeMemoSam_A"/>
    <property type="match status" value="1"/>
</dbReference>
<dbReference type="PANTHER" id="PTHR13016">
    <property type="entry name" value="AMMECR1 HOMOLOG"/>
    <property type="match status" value="1"/>
</dbReference>
<dbReference type="InterPro" id="IPR027485">
    <property type="entry name" value="AMMECR1_N"/>
</dbReference>
<protein>
    <recommendedName>
        <fullName evidence="1">AMMECR1 domain-containing protein</fullName>
    </recommendedName>
</protein>
<dbReference type="PANTHER" id="PTHR13016:SF0">
    <property type="entry name" value="AMME SYNDROME CANDIDATE GENE 1 PROTEIN"/>
    <property type="match status" value="1"/>
</dbReference>
<reference evidence="2 3" key="1">
    <citation type="submission" date="2023-03" db="EMBL/GenBank/DDBJ databases">
        <title>Draft genome sequence of Thalassotalea insulae KCTC 62186T.</title>
        <authorList>
            <person name="Sawabe T."/>
        </authorList>
    </citation>
    <scope>NUCLEOTIDE SEQUENCE [LARGE SCALE GENOMIC DNA]</scope>
    <source>
        <strain evidence="2 3">KCTC 62186</strain>
    </source>
</reference>
<name>A0ABQ6GTM6_9GAMM</name>
<gene>
    <name evidence="2" type="ORF">tinsulaeT_20340</name>
</gene>
<accession>A0ABQ6GTM6</accession>
<proteinExistence type="predicted"/>
<keyword evidence="3" id="KW-1185">Reference proteome</keyword>
<dbReference type="EMBL" id="BSST01000001">
    <property type="protein sequence ID" value="GLX78694.1"/>
    <property type="molecule type" value="Genomic_DNA"/>
</dbReference>
<comment type="caution">
    <text evidence="2">The sequence shown here is derived from an EMBL/GenBank/DDBJ whole genome shotgun (WGS) entry which is preliminary data.</text>
</comment>
<dbReference type="RefSeq" id="WP_284244567.1">
    <property type="nucleotide sequence ID" value="NZ_BSST01000001.1"/>
</dbReference>
<dbReference type="Gene3D" id="3.30.1490.150">
    <property type="entry name" value="Hypothetical protein ph0010, domain 2"/>
    <property type="match status" value="1"/>
</dbReference>
<evidence type="ECO:0000313" key="2">
    <source>
        <dbReference type="EMBL" id="GLX78694.1"/>
    </source>
</evidence>
<dbReference type="Pfam" id="PF01871">
    <property type="entry name" value="AMMECR1"/>
    <property type="match status" value="1"/>
</dbReference>
<dbReference type="InterPro" id="IPR036071">
    <property type="entry name" value="AMMECR1_dom_sf"/>
</dbReference>
<feature type="domain" description="AMMECR1" evidence="1">
    <location>
        <begin position="8"/>
        <end position="196"/>
    </location>
</feature>
<dbReference type="InterPro" id="IPR002733">
    <property type="entry name" value="AMMECR1_domain"/>
</dbReference>
<dbReference type="Proteomes" id="UP001157186">
    <property type="component" value="Unassembled WGS sequence"/>
</dbReference>
<organism evidence="2 3">
    <name type="scientific">Thalassotalea insulae</name>
    <dbReference type="NCBI Taxonomy" id="2056778"/>
    <lineage>
        <taxon>Bacteria</taxon>
        <taxon>Pseudomonadati</taxon>
        <taxon>Pseudomonadota</taxon>
        <taxon>Gammaproteobacteria</taxon>
        <taxon>Alteromonadales</taxon>
        <taxon>Colwelliaceae</taxon>
        <taxon>Thalassotalea</taxon>
    </lineage>
</organism>
<dbReference type="InterPro" id="IPR023473">
    <property type="entry name" value="AMMECR1"/>
</dbReference>
<dbReference type="InterPro" id="IPR027623">
    <property type="entry name" value="AmmeMemoSam_A"/>
</dbReference>
<dbReference type="PROSITE" id="PS51112">
    <property type="entry name" value="AMMECR1"/>
    <property type="match status" value="1"/>
</dbReference>
<evidence type="ECO:0000259" key="1">
    <source>
        <dbReference type="PROSITE" id="PS51112"/>
    </source>
</evidence>